<sequence length="117" mass="13696">MWILTSNYRITELNSVIIDEELEGNGLLETRNFLKQNAPSILRNPFEALRKLGSEDENLDRPEREPVLESFLKKTRFRWKNSNLGMAGISMRLEKEETSPEERENQISKRKDSQSTI</sequence>
<dbReference type="Proteomes" id="UP000321393">
    <property type="component" value="Unassembled WGS sequence"/>
</dbReference>
<comment type="caution">
    <text evidence="2">The sequence shown here is derived from an EMBL/GenBank/DDBJ whole genome shotgun (WGS) entry which is preliminary data.</text>
</comment>
<evidence type="ECO:0000313" key="3">
    <source>
        <dbReference type="EMBL" id="TYK19893.1"/>
    </source>
</evidence>
<dbReference type="EMBL" id="SSTE01001889">
    <property type="protein sequence ID" value="KAA0064696.1"/>
    <property type="molecule type" value="Genomic_DNA"/>
</dbReference>
<organism evidence="2 4">
    <name type="scientific">Cucumis melo var. makuwa</name>
    <name type="common">Oriental melon</name>
    <dbReference type="NCBI Taxonomy" id="1194695"/>
    <lineage>
        <taxon>Eukaryota</taxon>
        <taxon>Viridiplantae</taxon>
        <taxon>Streptophyta</taxon>
        <taxon>Embryophyta</taxon>
        <taxon>Tracheophyta</taxon>
        <taxon>Spermatophyta</taxon>
        <taxon>Magnoliopsida</taxon>
        <taxon>eudicotyledons</taxon>
        <taxon>Gunneridae</taxon>
        <taxon>Pentapetalae</taxon>
        <taxon>rosids</taxon>
        <taxon>fabids</taxon>
        <taxon>Cucurbitales</taxon>
        <taxon>Cucurbitaceae</taxon>
        <taxon>Benincaseae</taxon>
        <taxon>Cucumis</taxon>
    </lineage>
</organism>
<evidence type="ECO:0000313" key="4">
    <source>
        <dbReference type="Proteomes" id="UP000321393"/>
    </source>
</evidence>
<protein>
    <submittedName>
        <fullName evidence="2">Uncharacterized protein</fullName>
    </submittedName>
</protein>
<evidence type="ECO:0000313" key="2">
    <source>
        <dbReference type="EMBL" id="KAA0064696.1"/>
    </source>
</evidence>
<dbReference type="AlphaFoldDB" id="A0A5A7VEF0"/>
<gene>
    <name evidence="3" type="ORF">E5676_scaffold134G00020</name>
    <name evidence="2" type="ORF">E6C27_scaffold255G004250</name>
</gene>
<accession>A0A5A7VEF0</accession>
<reference evidence="4 5" key="1">
    <citation type="submission" date="2019-08" db="EMBL/GenBank/DDBJ databases">
        <title>Draft genome sequences of two oriental melons (Cucumis melo L. var makuwa).</title>
        <authorList>
            <person name="Kwon S.-Y."/>
        </authorList>
    </citation>
    <scope>NUCLEOTIDE SEQUENCE [LARGE SCALE GENOMIC DNA]</scope>
    <source>
        <strain evidence="5">cv. Chang Bougi</strain>
        <strain evidence="4">cv. SW 3</strain>
        <tissue evidence="2">Leaf</tissue>
    </source>
</reference>
<feature type="compositionally biased region" description="Basic and acidic residues" evidence="1">
    <location>
        <begin position="92"/>
        <end position="117"/>
    </location>
</feature>
<proteinExistence type="predicted"/>
<evidence type="ECO:0000256" key="1">
    <source>
        <dbReference type="SAM" id="MobiDB-lite"/>
    </source>
</evidence>
<dbReference type="EMBL" id="SSTD01006426">
    <property type="protein sequence ID" value="TYK19893.1"/>
    <property type="molecule type" value="Genomic_DNA"/>
</dbReference>
<dbReference type="Proteomes" id="UP000321947">
    <property type="component" value="Unassembled WGS sequence"/>
</dbReference>
<name>A0A5A7VEF0_CUCMM</name>
<feature type="region of interest" description="Disordered" evidence="1">
    <location>
        <begin position="90"/>
        <end position="117"/>
    </location>
</feature>
<evidence type="ECO:0000313" key="5">
    <source>
        <dbReference type="Proteomes" id="UP000321947"/>
    </source>
</evidence>